<organism evidence="1 2">
    <name type="scientific">Candolleomyces aberdarensis</name>
    <dbReference type="NCBI Taxonomy" id="2316362"/>
    <lineage>
        <taxon>Eukaryota</taxon>
        <taxon>Fungi</taxon>
        <taxon>Dikarya</taxon>
        <taxon>Basidiomycota</taxon>
        <taxon>Agaricomycotina</taxon>
        <taxon>Agaricomycetes</taxon>
        <taxon>Agaricomycetidae</taxon>
        <taxon>Agaricales</taxon>
        <taxon>Agaricineae</taxon>
        <taxon>Psathyrellaceae</taxon>
        <taxon>Candolleomyces</taxon>
    </lineage>
</organism>
<evidence type="ECO:0000313" key="2">
    <source>
        <dbReference type="Proteomes" id="UP000290288"/>
    </source>
</evidence>
<evidence type="ECO:0000313" key="1">
    <source>
        <dbReference type="EMBL" id="RXW16250.1"/>
    </source>
</evidence>
<name>A0A4Q2D9I2_9AGAR</name>
<dbReference type="AlphaFoldDB" id="A0A4Q2D9I2"/>
<dbReference type="Proteomes" id="UP000290288">
    <property type="component" value="Unassembled WGS sequence"/>
</dbReference>
<sequence length="54" mass="5834">MIDKNAINVVAAQLVVTGNGLNSDNITLKSGNGYARGSCPDVDYEKPFLYSRED</sequence>
<protein>
    <submittedName>
        <fullName evidence="1">Uncharacterized protein</fullName>
    </submittedName>
</protein>
<reference evidence="1 2" key="1">
    <citation type="submission" date="2019-01" db="EMBL/GenBank/DDBJ databases">
        <title>Draft genome sequence of Psathyrella aberdarensis IHI B618.</title>
        <authorList>
            <person name="Buettner E."/>
            <person name="Kellner H."/>
        </authorList>
    </citation>
    <scope>NUCLEOTIDE SEQUENCE [LARGE SCALE GENOMIC DNA]</scope>
    <source>
        <strain evidence="1 2">IHI B618</strain>
    </source>
</reference>
<comment type="caution">
    <text evidence="1">The sequence shown here is derived from an EMBL/GenBank/DDBJ whole genome shotgun (WGS) entry which is preliminary data.</text>
</comment>
<gene>
    <name evidence="1" type="ORF">EST38_g9604</name>
</gene>
<proteinExistence type="predicted"/>
<accession>A0A4Q2D9I2</accession>
<dbReference type="EMBL" id="SDEE01000458">
    <property type="protein sequence ID" value="RXW16250.1"/>
    <property type="molecule type" value="Genomic_DNA"/>
</dbReference>
<keyword evidence="2" id="KW-1185">Reference proteome</keyword>